<keyword evidence="1" id="KW-0238">DNA-binding</keyword>
<dbReference type="InterPro" id="IPR011010">
    <property type="entry name" value="DNA_brk_join_enz"/>
</dbReference>
<gene>
    <name evidence="3" type="ORF">PILCRDRAFT_55390</name>
</gene>
<organism evidence="3 4">
    <name type="scientific">Piloderma croceum (strain F 1598)</name>
    <dbReference type="NCBI Taxonomy" id="765440"/>
    <lineage>
        <taxon>Eukaryota</taxon>
        <taxon>Fungi</taxon>
        <taxon>Dikarya</taxon>
        <taxon>Basidiomycota</taxon>
        <taxon>Agaricomycotina</taxon>
        <taxon>Agaricomycetes</taxon>
        <taxon>Agaricomycetidae</taxon>
        <taxon>Atheliales</taxon>
        <taxon>Atheliaceae</taxon>
        <taxon>Piloderma</taxon>
    </lineage>
</organism>
<dbReference type="EMBL" id="KN832975">
    <property type="protein sequence ID" value="KIM89443.1"/>
    <property type="molecule type" value="Genomic_DNA"/>
</dbReference>
<dbReference type="Gene3D" id="1.10.150.130">
    <property type="match status" value="1"/>
</dbReference>
<evidence type="ECO:0000256" key="2">
    <source>
        <dbReference type="ARBA" id="ARBA00023172"/>
    </source>
</evidence>
<evidence type="ECO:0000313" key="4">
    <source>
        <dbReference type="Proteomes" id="UP000054166"/>
    </source>
</evidence>
<dbReference type="GO" id="GO:0015074">
    <property type="term" value="P:DNA integration"/>
    <property type="evidence" value="ECO:0007669"/>
    <property type="project" value="InterPro"/>
</dbReference>
<dbReference type="SUPFAM" id="SSF56349">
    <property type="entry name" value="DNA breaking-rejoining enzymes"/>
    <property type="match status" value="1"/>
</dbReference>
<keyword evidence="2" id="KW-0233">DNA recombination</keyword>
<sequence>PYRTDLTPLPSTLRRHCLARDRLHLWRPSKSRLDNAVGIKLSETDLDRILHVINVSWAQGTRDVYGAGLLVFHVFCDLRQIPEDERCPASPLLIITFISSCAGSYAGTRLGNYVFAIKAWHVLHGAIWSMNDAEIKATLTGATILAPPASKRPKRAPVTINLMEQIFAKLNLEDPFDAAVGSCFSTTFYTVARTGEFTVPSLNAFVSSSHVKPSDVSTRTDRNNLEVTVFRLPKTKCAAQGEDVFWSEQNGTTDPKASLANHLRINSPPENGHLFAYRHGKGHRSLTKRAFLDRIQTIAVSIGEDNLKGHGIRIGATLEYLLRGVPFDVVKSLGRWASEAFVLYLRQHAVIIAPYIQNHP</sequence>
<accession>A0A0C3BSD8</accession>
<dbReference type="InterPro" id="IPR013762">
    <property type="entry name" value="Integrase-like_cat_sf"/>
</dbReference>
<dbReference type="Gene3D" id="1.10.443.10">
    <property type="entry name" value="Intergrase catalytic core"/>
    <property type="match status" value="1"/>
</dbReference>
<proteinExistence type="predicted"/>
<evidence type="ECO:0000313" key="3">
    <source>
        <dbReference type="EMBL" id="KIM89443.1"/>
    </source>
</evidence>
<dbReference type="STRING" id="765440.A0A0C3BSD8"/>
<dbReference type="Proteomes" id="UP000054166">
    <property type="component" value="Unassembled WGS sequence"/>
</dbReference>
<evidence type="ECO:0000256" key="1">
    <source>
        <dbReference type="ARBA" id="ARBA00023125"/>
    </source>
</evidence>
<reference evidence="3 4" key="1">
    <citation type="submission" date="2014-04" db="EMBL/GenBank/DDBJ databases">
        <authorList>
            <consortium name="DOE Joint Genome Institute"/>
            <person name="Kuo A."/>
            <person name="Tarkka M."/>
            <person name="Buscot F."/>
            <person name="Kohler A."/>
            <person name="Nagy L.G."/>
            <person name="Floudas D."/>
            <person name="Copeland A."/>
            <person name="Barry K.W."/>
            <person name="Cichocki N."/>
            <person name="Veneault-Fourrey C."/>
            <person name="LaButti K."/>
            <person name="Lindquist E.A."/>
            <person name="Lipzen A."/>
            <person name="Lundell T."/>
            <person name="Morin E."/>
            <person name="Murat C."/>
            <person name="Sun H."/>
            <person name="Tunlid A."/>
            <person name="Henrissat B."/>
            <person name="Grigoriev I.V."/>
            <person name="Hibbett D.S."/>
            <person name="Martin F."/>
            <person name="Nordberg H.P."/>
            <person name="Cantor M.N."/>
            <person name="Hua S.X."/>
        </authorList>
    </citation>
    <scope>NUCLEOTIDE SEQUENCE [LARGE SCALE GENOMIC DNA]</scope>
    <source>
        <strain evidence="3 4">F 1598</strain>
    </source>
</reference>
<dbReference type="InterPro" id="IPR010998">
    <property type="entry name" value="Integrase_recombinase_N"/>
</dbReference>
<dbReference type="AlphaFoldDB" id="A0A0C3BSD8"/>
<dbReference type="PANTHER" id="PTHR34605:SF3">
    <property type="entry name" value="P CELL-TYPE AGGLUTINATION PROTEIN MAP4-LIKE-RELATED"/>
    <property type="match status" value="1"/>
</dbReference>
<feature type="non-terminal residue" evidence="3">
    <location>
        <position position="360"/>
    </location>
</feature>
<name>A0A0C3BSD8_PILCF</name>
<dbReference type="HOGENOM" id="CLU_003292_2_2_1"/>
<keyword evidence="4" id="KW-1185">Reference proteome</keyword>
<dbReference type="InterPro" id="IPR052925">
    <property type="entry name" value="Phage_Integrase-like_Recomb"/>
</dbReference>
<dbReference type="PANTHER" id="PTHR34605">
    <property type="entry name" value="PHAGE_INTEGRASE DOMAIN-CONTAINING PROTEIN"/>
    <property type="match status" value="1"/>
</dbReference>
<feature type="non-terminal residue" evidence="3">
    <location>
        <position position="1"/>
    </location>
</feature>
<dbReference type="GO" id="GO:0003677">
    <property type="term" value="F:DNA binding"/>
    <property type="evidence" value="ECO:0007669"/>
    <property type="project" value="UniProtKB-KW"/>
</dbReference>
<reference evidence="4" key="2">
    <citation type="submission" date="2015-01" db="EMBL/GenBank/DDBJ databases">
        <title>Evolutionary Origins and Diversification of the Mycorrhizal Mutualists.</title>
        <authorList>
            <consortium name="DOE Joint Genome Institute"/>
            <consortium name="Mycorrhizal Genomics Consortium"/>
            <person name="Kohler A."/>
            <person name="Kuo A."/>
            <person name="Nagy L.G."/>
            <person name="Floudas D."/>
            <person name="Copeland A."/>
            <person name="Barry K.W."/>
            <person name="Cichocki N."/>
            <person name="Veneault-Fourrey C."/>
            <person name="LaButti K."/>
            <person name="Lindquist E.A."/>
            <person name="Lipzen A."/>
            <person name="Lundell T."/>
            <person name="Morin E."/>
            <person name="Murat C."/>
            <person name="Riley R."/>
            <person name="Ohm R."/>
            <person name="Sun H."/>
            <person name="Tunlid A."/>
            <person name="Henrissat B."/>
            <person name="Grigoriev I.V."/>
            <person name="Hibbett D.S."/>
            <person name="Martin F."/>
        </authorList>
    </citation>
    <scope>NUCLEOTIDE SEQUENCE [LARGE SCALE GENOMIC DNA]</scope>
    <source>
        <strain evidence="4">F 1598</strain>
    </source>
</reference>
<dbReference type="OrthoDB" id="2678913at2759"/>
<dbReference type="InParanoid" id="A0A0C3BSD8"/>
<protein>
    <recommendedName>
        <fullName evidence="5">Tyr recombinase domain-containing protein</fullName>
    </recommendedName>
</protein>
<dbReference type="GO" id="GO:0006310">
    <property type="term" value="P:DNA recombination"/>
    <property type="evidence" value="ECO:0007669"/>
    <property type="project" value="UniProtKB-KW"/>
</dbReference>
<evidence type="ECO:0008006" key="5">
    <source>
        <dbReference type="Google" id="ProtNLM"/>
    </source>
</evidence>
<dbReference type="SUPFAM" id="SSF47823">
    <property type="entry name" value="lambda integrase-like, N-terminal domain"/>
    <property type="match status" value="1"/>
</dbReference>